<evidence type="ECO:0008006" key="5">
    <source>
        <dbReference type="Google" id="ProtNLM"/>
    </source>
</evidence>
<accession>A0A453G3W1</accession>
<feature type="domain" description="FAR1" evidence="1">
    <location>
        <begin position="66"/>
        <end position="145"/>
    </location>
</feature>
<feature type="domain" description="MULE transposase" evidence="2">
    <location>
        <begin position="267"/>
        <end position="361"/>
    </location>
</feature>
<dbReference type="EnsemblPlants" id="AET3Gv20874400.2">
    <property type="protein sequence ID" value="AET3Gv20874400.2"/>
    <property type="gene ID" value="AET3Gv20874400"/>
</dbReference>
<dbReference type="AlphaFoldDB" id="A0A453G3W1"/>
<reference evidence="3" key="3">
    <citation type="journal article" date="2017" name="Nature">
        <title>Genome sequence of the progenitor of the wheat D genome Aegilops tauschii.</title>
        <authorList>
            <person name="Luo M.C."/>
            <person name="Gu Y.Q."/>
            <person name="Puiu D."/>
            <person name="Wang H."/>
            <person name="Twardziok S.O."/>
            <person name="Deal K.R."/>
            <person name="Huo N."/>
            <person name="Zhu T."/>
            <person name="Wang L."/>
            <person name="Wang Y."/>
            <person name="McGuire P.E."/>
            <person name="Liu S."/>
            <person name="Long H."/>
            <person name="Ramasamy R.K."/>
            <person name="Rodriguez J.C."/>
            <person name="Van S.L."/>
            <person name="Yuan L."/>
            <person name="Wang Z."/>
            <person name="Xia Z."/>
            <person name="Xiao L."/>
            <person name="Anderson O.D."/>
            <person name="Ouyang S."/>
            <person name="Liang Y."/>
            <person name="Zimin A.V."/>
            <person name="Pertea G."/>
            <person name="Qi P."/>
            <person name="Bennetzen J.L."/>
            <person name="Dai X."/>
            <person name="Dawson M.W."/>
            <person name="Muller H.G."/>
            <person name="Kugler K."/>
            <person name="Rivarola-Duarte L."/>
            <person name="Spannagl M."/>
            <person name="Mayer K.F.X."/>
            <person name="Lu F.H."/>
            <person name="Bevan M.W."/>
            <person name="Leroy P."/>
            <person name="Li P."/>
            <person name="You F.M."/>
            <person name="Sun Q."/>
            <person name="Liu Z."/>
            <person name="Lyons E."/>
            <person name="Wicker T."/>
            <person name="Salzberg S.L."/>
            <person name="Devos K.M."/>
            <person name="Dvorak J."/>
        </authorList>
    </citation>
    <scope>NUCLEOTIDE SEQUENCE [LARGE SCALE GENOMIC DNA]</scope>
    <source>
        <strain evidence="3">cv. AL8/78</strain>
    </source>
</reference>
<dbReference type="InterPro" id="IPR018289">
    <property type="entry name" value="MULE_transposase_dom"/>
</dbReference>
<name>A0A453G3W1_AEGTS</name>
<dbReference type="InterPro" id="IPR004330">
    <property type="entry name" value="FAR1_DNA_bnd_dom"/>
</dbReference>
<reference evidence="3" key="4">
    <citation type="submission" date="2019-03" db="UniProtKB">
        <authorList>
            <consortium name="EnsemblPlants"/>
        </authorList>
    </citation>
    <scope>IDENTIFICATION</scope>
</reference>
<sequence length="396" mass="45930">RPSPSQVNSNVTQCHRHGAMPDERAASADRISALELAFRGFAERKGDTVVVPLMGLTFDSLGEAYDYYNLYSWECGFGIRYGKSRTNVKGAKSMQELLCNCGGKPKKVNSSSSRTECPAMIRLLRTEDDGWYICEYRVSHNHEMLHTCAQKLHFPSHRHIDKYTRELVSQLRQNNVNLSKVYSIIGTFFGRIENVPFTKRCLRTLCAKLSRDQADEDVKKTMDYFAELKQPDPEFTYTVRLDSESRVRTLIWTTGKSKLQYHYFGDVVTFDTIYRTNLYDMPFGLFVGVNNHFQSVIYAGVLMRDEKVESFNWVFSEFVKLMGGKKPITILTDQARAMEVAIEEVYPQATHRRCKWHVLKKAKESLGTLYNKRSEFREEFHKLIQDMLTVEEFEKQ</sequence>
<evidence type="ECO:0000259" key="1">
    <source>
        <dbReference type="Pfam" id="PF03101"/>
    </source>
</evidence>
<dbReference type="Pfam" id="PF03101">
    <property type="entry name" value="FAR1"/>
    <property type="match status" value="1"/>
</dbReference>
<dbReference type="PANTHER" id="PTHR47482">
    <property type="entry name" value="OS11G0632001 PROTEIN"/>
    <property type="match status" value="1"/>
</dbReference>
<dbReference type="PANTHER" id="PTHR47482:SF5">
    <property type="entry name" value="FAR1 DOMAIN-CONTAINING PROTEIN"/>
    <property type="match status" value="1"/>
</dbReference>
<proteinExistence type="predicted"/>
<evidence type="ECO:0000313" key="3">
    <source>
        <dbReference type="EnsemblPlants" id="AET3Gv20874400.2"/>
    </source>
</evidence>
<evidence type="ECO:0000259" key="2">
    <source>
        <dbReference type="Pfam" id="PF10551"/>
    </source>
</evidence>
<dbReference type="Proteomes" id="UP000015105">
    <property type="component" value="Chromosome 3D"/>
</dbReference>
<evidence type="ECO:0000313" key="4">
    <source>
        <dbReference type="Proteomes" id="UP000015105"/>
    </source>
</evidence>
<reference evidence="4" key="1">
    <citation type="journal article" date="2014" name="Science">
        <title>Ancient hybridizations among the ancestral genomes of bread wheat.</title>
        <authorList>
            <consortium name="International Wheat Genome Sequencing Consortium,"/>
            <person name="Marcussen T."/>
            <person name="Sandve S.R."/>
            <person name="Heier L."/>
            <person name="Spannagl M."/>
            <person name="Pfeifer M."/>
            <person name="Jakobsen K.S."/>
            <person name="Wulff B.B."/>
            <person name="Steuernagel B."/>
            <person name="Mayer K.F."/>
            <person name="Olsen O.A."/>
        </authorList>
    </citation>
    <scope>NUCLEOTIDE SEQUENCE [LARGE SCALE GENOMIC DNA]</scope>
    <source>
        <strain evidence="4">cv. AL8/78</strain>
    </source>
</reference>
<organism evidence="3 4">
    <name type="scientific">Aegilops tauschii subsp. strangulata</name>
    <name type="common">Goatgrass</name>
    <dbReference type="NCBI Taxonomy" id="200361"/>
    <lineage>
        <taxon>Eukaryota</taxon>
        <taxon>Viridiplantae</taxon>
        <taxon>Streptophyta</taxon>
        <taxon>Embryophyta</taxon>
        <taxon>Tracheophyta</taxon>
        <taxon>Spermatophyta</taxon>
        <taxon>Magnoliopsida</taxon>
        <taxon>Liliopsida</taxon>
        <taxon>Poales</taxon>
        <taxon>Poaceae</taxon>
        <taxon>BOP clade</taxon>
        <taxon>Pooideae</taxon>
        <taxon>Triticodae</taxon>
        <taxon>Triticeae</taxon>
        <taxon>Triticinae</taxon>
        <taxon>Aegilops</taxon>
    </lineage>
</organism>
<dbReference type="Gramene" id="AET3Gv20874400.2">
    <property type="protein sequence ID" value="AET3Gv20874400.2"/>
    <property type="gene ID" value="AET3Gv20874400"/>
</dbReference>
<reference evidence="4" key="2">
    <citation type="journal article" date="2017" name="Nat. Plants">
        <title>The Aegilops tauschii genome reveals multiple impacts of transposons.</title>
        <authorList>
            <person name="Zhao G."/>
            <person name="Zou C."/>
            <person name="Li K."/>
            <person name="Wang K."/>
            <person name="Li T."/>
            <person name="Gao L."/>
            <person name="Zhang X."/>
            <person name="Wang H."/>
            <person name="Yang Z."/>
            <person name="Liu X."/>
            <person name="Jiang W."/>
            <person name="Mao L."/>
            <person name="Kong X."/>
            <person name="Jiao Y."/>
            <person name="Jia J."/>
        </authorList>
    </citation>
    <scope>NUCLEOTIDE SEQUENCE [LARGE SCALE GENOMIC DNA]</scope>
    <source>
        <strain evidence="4">cv. AL8/78</strain>
    </source>
</reference>
<dbReference type="STRING" id="200361.A0A453G3W1"/>
<protein>
    <recommendedName>
        <fullName evidence="5">Protein FAR1-RELATED SEQUENCE</fullName>
    </recommendedName>
</protein>
<reference evidence="3" key="5">
    <citation type="journal article" date="2021" name="G3 (Bethesda)">
        <title>Aegilops tauschii genome assembly Aet v5.0 features greater sequence contiguity and improved annotation.</title>
        <authorList>
            <person name="Wang L."/>
            <person name="Zhu T."/>
            <person name="Rodriguez J.C."/>
            <person name="Deal K.R."/>
            <person name="Dubcovsky J."/>
            <person name="McGuire P.E."/>
            <person name="Lux T."/>
            <person name="Spannagl M."/>
            <person name="Mayer K.F.X."/>
            <person name="Baldrich P."/>
            <person name="Meyers B.C."/>
            <person name="Huo N."/>
            <person name="Gu Y.Q."/>
            <person name="Zhou H."/>
            <person name="Devos K.M."/>
            <person name="Bennetzen J.L."/>
            <person name="Unver T."/>
            <person name="Budak H."/>
            <person name="Gulick P.J."/>
            <person name="Galiba G."/>
            <person name="Kalapos B."/>
            <person name="Nelson D.R."/>
            <person name="Li P."/>
            <person name="You F.M."/>
            <person name="Luo M.C."/>
            <person name="Dvorak J."/>
        </authorList>
    </citation>
    <scope>NUCLEOTIDE SEQUENCE [LARGE SCALE GENOMIC DNA]</scope>
    <source>
        <strain evidence="3">cv. AL8/78</strain>
    </source>
</reference>
<keyword evidence="4" id="KW-1185">Reference proteome</keyword>
<dbReference type="Pfam" id="PF10551">
    <property type="entry name" value="MULE"/>
    <property type="match status" value="1"/>
</dbReference>